<evidence type="ECO:0000313" key="2">
    <source>
        <dbReference type="EMBL" id="ABM34877.1"/>
    </source>
</evidence>
<evidence type="ECO:0000313" key="3">
    <source>
        <dbReference type="Proteomes" id="UP000002596"/>
    </source>
</evidence>
<dbReference type="KEGG" id="aav:Aave_4337"/>
<accession>A1TV89</accession>
<dbReference type="AlphaFoldDB" id="A1TV89"/>
<feature type="region of interest" description="Disordered" evidence="1">
    <location>
        <begin position="26"/>
        <end position="49"/>
    </location>
</feature>
<reference evidence="2 3" key="1">
    <citation type="submission" date="2006-12" db="EMBL/GenBank/DDBJ databases">
        <title>Complete sequence of Acidovorax avenae subsp. citrulli AAC00-1.</title>
        <authorList>
            <consortium name="US DOE Joint Genome Institute"/>
            <person name="Copeland A."/>
            <person name="Lucas S."/>
            <person name="Lapidus A."/>
            <person name="Barry K."/>
            <person name="Detter J.C."/>
            <person name="Glavina del Rio T."/>
            <person name="Dalin E."/>
            <person name="Tice H."/>
            <person name="Pitluck S."/>
            <person name="Kiss H."/>
            <person name="Brettin T."/>
            <person name="Bruce D."/>
            <person name="Han C."/>
            <person name="Tapia R."/>
            <person name="Gilna P."/>
            <person name="Schmutz J."/>
            <person name="Larimer F."/>
            <person name="Land M."/>
            <person name="Hauser L."/>
            <person name="Kyrpides N."/>
            <person name="Kim E."/>
            <person name="Stahl D."/>
            <person name="Richardson P."/>
        </authorList>
    </citation>
    <scope>NUCLEOTIDE SEQUENCE [LARGE SCALE GENOMIC DNA]</scope>
    <source>
        <strain evidence="2 3">AAC00-1</strain>
    </source>
</reference>
<evidence type="ECO:0000256" key="1">
    <source>
        <dbReference type="SAM" id="MobiDB-lite"/>
    </source>
</evidence>
<dbReference type="HOGENOM" id="CLU_116136_0_0_4"/>
<dbReference type="Proteomes" id="UP000002596">
    <property type="component" value="Chromosome"/>
</dbReference>
<proteinExistence type="predicted"/>
<sequence length="204" mass="22069">MPTLTINALTLSSNALVAAPDRCDPPDTGYFEIGRPPPPRRQPQEPHGSRYRGMAMMQFELNLRSASLCFLVLLHAGASAQQPMKAAPPSRSIGPLGAITLPRAVEPAPGSDADCSDRAIDEQRIRYFWDHAVEGPASDFQRDFDLADCTASPRLHLRKGGHGVLHLHDATGWGVLEWKGATRYFRCAPCEGILAPGFVGGTAK</sequence>
<dbReference type="EMBL" id="CP000512">
    <property type="protein sequence ID" value="ABM34877.1"/>
    <property type="molecule type" value="Genomic_DNA"/>
</dbReference>
<dbReference type="STRING" id="397945.Aave_4337"/>
<name>A1TV89_PARC0</name>
<organism evidence="2 3">
    <name type="scientific">Paracidovorax citrulli (strain AAC00-1)</name>
    <name type="common">Acidovorax citrulli</name>
    <dbReference type="NCBI Taxonomy" id="397945"/>
    <lineage>
        <taxon>Bacteria</taxon>
        <taxon>Pseudomonadati</taxon>
        <taxon>Pseudomonadota</taxon>
        <taxon>Betaproteobacteria</taxon>
        <taxon>Burkholderiales</taxon>
        <taxon>Comamonadaceae</taxon>
        <taxon>Paracidovorax</taxon>
    </lineage>
</organism>
<gene>
    <name evidence="2" type="ordered locus">Aave_4337</name>
</gene>
<protein>
    <submittedName>
        <fullName evidence="2">Uncharacterized protein</fullName>
    </submittedName>
</protein>